<evidence type="ECO:0000256" key="5">
    <source>
        <dbReference type="ARBA" id="ARBA00022691"/>
    </source>
</evidence>
<reference evidence="8" key="1">
    <citation type="submission" date="2022-08" db="EMBL/GenBank/DDBJ databases">
        <title>Novel sulphate-reducing endosymbionts in the free-living metamonad Anaeramoeba.</title>
        <authorList>
            <person name="Jerlstrom-Hultqvist J."/>
            <person name="Cepicka I."/>
            <person name="Gallot-Lavallee L."/>
            <person name="Salas-Leiva D."/>
            <person name="Curtis B.A."/>
            <person name="Zahonova K."/>
            <person name="Pipaliya S."/>
            <person name="Dacks J."/>
            <person name="Roger A.J."/>
        </authorList>
    </citation>
    <scope>NUCLEOTIDE SEQUENCE</scope>
    <source>
        <strain evidence="8">Busselton2</strain>
    </source>
</reference>
<keyword evidence="4 6" id="KW-0808">Transferase</keyword>
<evidence type="ECO:0000256" key="7">
    <source>
        <dbReference type="PIRSR" id="PIRSR016305-1"/>
    </source>
</evidence>
<accession>A0AAV8AAR5</accession>
<dbReference type="InterPro" id="IPR016651">
    <property type="entry name" value="LCMT1"/>
</dbReference>
<protein>
    <recommendedName>
        <fullName evidence="6">Leucine carboxyl methyltransferase 1</fullName>
        <ecNumber evidence="6">2.1.1.233</ecNumber>
    </recommendedName>
</protein>
<proteinExistence type="inferred from homology"/>
<name>A0AAV8AAR5_9EUKA</name>
<evidence type="ECO:0000256" key="1">
    <source>
        <dbReference type="ARBA" id="ARBA00000724"/>
    </source>
</evidence>
<dbReference type="EC" id="2.1.1.233" evidence="6"/>
<dbReference type="EMBL" id="JANTQA010000010">
    <property type="protein sequence ID" value="KAJ3451373.1"/>
    <property type="molecule type" value="Genomic_DNA"/>
</dbReference>
<keyword evidence="3 6" id="KW-0489">Methyltransferase</keyword>
<evidence type="ECO:0000256" key="4">
    <source>
        <dbReference type="ARBA" id="ARBA00022679"/>
    </source>
</evidence>
<dbReference type="GO" id="GO:0032259">
    <property type="term" value="P:methylation"/>
    <property type="evidence" value="ECO:0007669"/>
    <property type="project" value="UniProtKB-KW"/>
</dbReference>
<dbReference type="PANTHER" id="PTHR13600:SF21">
    <property type="entry name" value="LEUCINE CARBOXYL METHYLTRANSFERASE 1"/>
    <property type="match status" value="1"/>
</dbReference>
<evidence type="ECO:0000256" key="2">
    <source>
        <dbReference type="ARBA" id="ARBA00010703"/>
    </source>
</evidence>
<feature type="binding site" evidence="7">
    <location>
        <position position="189"/>
    </location>
    <ligand>
        <name>S-adenosyl-L-methionine</name>
        <dbReference type="ChEBI" id="CHEBI:59789"/>
    </ligand>
</feature>
<organism evidence="8 9">
    <name type="scientific">Anaeramoeba flamelloides</name>
    <dbReference type="NCBI Taxonomy" id="1746091"/>
    <lineage>
        <taxon>Eukaryota</taxon>
        <taxon>Metamonada</taxon>
        <taxon>Anaeramoebidae</taxon>
        <taxon>Anaeramoeba</taxon>
    </lineage>
</organism>
<dbReference type="GO" id="GO:0018423">
    <property type="term" value="F:protein C-terminal leucine carboxyl O-methyltransferase activity"/>
    <property type="evidence" value="ECO:0007669"/>
    <property type="project" value="UniProtKB-EC"/>
</dbReference>
<dbReference type="Pfam" id="PF04072">
    <property type="entry name" value="LCM"/>
    <property type="match status" value="1"/>
</dbReference>
<feature type="binding site" evidence="7">
    <location>
        <position position="84"/>
    </location>
    <ligand>
        <name>S-adenosyl-L-methionine</name>
        <dbReference type="ChEBI" id="CHEBI:59789"/>
    </ligand>
</feature>
<dbReference type="AlphaFoldDB" id="A0AAV8AAR5"/>
<dbReference type="PANTHER" id="PTHR13600">
    <property type="entry name" value="LEUCINE CARBOXYL METHYLTRANSFERASE"/>
    <property type="match status" value="1"/>
</dbReference>
<feature type="binding site" evidence="7">
    <location>
        <position position="56"/>
    </location>
    <ligand>
        <name>S-adenosyl-L-methionine</name>
        <dbReference type="ChEBI" id="CHEBI:59789"/>
    </ligand>
</feature>
<dbReference type="PIRSF" id="PIRSF016305">
    <property type="entry name" value="LCM_mtfrase"/>
    <property type="match status" value="1"/>
</dbReference>
<evidence type="ECO:0000256" key="6">
    <source>
        <dbReference type="PIRNR" id="PIRNR016305"/>
    </source>
</evidence>
<dbReference type="InterPro" id="IPR029063">
    <property type="entry name" value="SAM-dependent_MTases_sf"/>
</dbReference>
<dbReference type="Gene3D" id="3.40.50.150">
    <property type="entry name" value="Vaccinia Virus protein VP39"/>
    <property type="match status" value="1"/>
</dbReference>
<evidence type="ECO:0000313" key="9">
    <source>
        <dbReference type="Proteomes" id="UP001146793"/>
    </source>
</evidence>
<comment type="catalytic activity">
    <reaction evidence="1 6">
        <text>[phosphatase 2A protein]-C-terminal L-leucine + S-adenosyl-L-methionine = [phosphatase 2A protein]-C-terminal L-leucine methyl ester + S-adenosyl-L-homocysteine</text>
        <dbReference type="Rhea" id="RHEA:48544"/>
        <dbReference type="Rhea" id="RHEA-COMP:12134"/>
        <dbReference type="Rhea" id="RHEA-COMP:12135"/>
        <dbReference type="ChEBI" id="CHEBI:57856"/>
        <dbReference type="ChEBI" id="CHEBI:59789"/>
        <dbReference type="ChEBI" id="CHEBI:90516"/>
        <dbReference type="ChEBI" id="CHEBI:90517"/>
        <dbReference type="EC" id="2.1.1.233"/>
    </reaction>
</comment>
<evidence type="ECO:0000313" key="8">
    <source>
        <dbReference type="EMBL" id="KAJ3451373.1"/>
    </source>
</evidence>
<gene>
    <name evidence="8" type="ORF">M0812_05043</name>
</gene>
<dbReference type="Proteomes" id="UP001146793">
    <property type="component" value="Unassembled WGS sequence"/>
</dbReference>
<comment type="caution">
    <text evidence="8">The sequence shown here is derived from an EMBL/GenBank/DDBJ whole genome shotgun (WGS) entry which is preliminary data.</text>
</comment>
<comment type="function">
    <text evidence="6">Methylates the carboxyl group of the C-terminal leucine residue of protein phosphatase 2A catalytic subunits to form alpha-leucine ester residues.</text>
</comment>
<evidence type="ECO:0000256" key="3">
    <source>
        <dbReference type="ARBA" id="ARBA00022603"/>
    </source>
</evidence>
<dbReference type="InterPro" id="IPR007213">
    <property type="entry name" value="Ppm1/Ppm2/Tcmp"/>
</dbReference>
<comment type="similarity">
    <text evidence="2 6">Belongs to the methyltransferase superfamily. LCMT family.</text>
</comment>
<dbReference type="SUPFAM" id="SSF53335">
    <property type="entry name" value="S-adenosyl-L-methionine-dependent methyltransferases"/>
    <property type="match status" value="1"/>
</dbReference>
<keyword evidence="5 6" id="KW-0949">S-adenosyl-L-methionine</keyword>
<feature type="binding site" evidence="7">
    <location>
        <begin position="162"/>
        <end position="163"/>
    </location>
    <ligand>
        <name>S-adenosyl-L-methionine</name>
        <dbReference type="ChEBI" id="CHEBI:59789"/>
    </ligand>
</feature>
<sequence length="337" mass="39209">MKNQSNKESVRGTGNSAALCKLSSVQKGYYADPFIQYFVQKKEKVEPIMNRGFYMRVHAMDRLISQFLNANSESSEGVQIIQLGGGKDTTFWRLRLSGENEVVNKLVWYEIDFPRTIQEKLRIISRVPKLQEPIVGWPNKVLKKTSKGAELHSPDYHLICGDLRKTEDLHNSLQEHGVNFEIPTLFISECVLVYVEPNSADKLLGYITETFKLPFLVMYEPTNPLDNFGKQMMTNLSKMGCPLLAIEQYNSIESQIKRFKKIGFNYVDVKNMKLLWDTLGKWEPENVDGQKERSRVIRLEWFDELEEWNMIMSHYFVLWAAKNDQISQEKFIKIFGL</sequence>